<dbReference type="RefSeq" id="XP_009533587.1">
    <property type="nucleotide sequence ID" value="XM_009535292.1"/>
</dbReference>
<evidence type="ECO:0000256" key="1">
    <source>
        <dbReference type="ARBA" id="ARBA00022741"/>
    </source>
</evidence>
<protein>
    <recommendedName>
        <fullName evidence="7">GED domain-containing protein</fullName>
    </recommendedName>
</protein>
<evidence type="ECO:0000313" key="5">
    <source>
        <dbReference type="EMBL" id="EGZ10842.1"/>
    </source>
</evidence>
<dbReference type="GO" id="GO:0005737">
    <property type="term" value="C:cytoplasm"/>
    <property type="evidence" value="ECO:0007669"/>
    <property type="project" value="TreeGrafter"/>
</dbReference>
<dbReference type="Gene3D" id="3.40.50.300">
    <property type="entry name" value="P-loop containing nucleotide triphosphate hydrolases"/>
    <property type="match status" value="1"/>
</dbReference>
<dbReference type="EMBL" id="JH159158">
    <property type="protein sequence ID" value="EGZ10842.1"/>
    <property type="molecule type" value="Genomic_DNA"/>
</dbReference>
<dbReference type="InterPro" id="IPR045063">
    <property type="entry name" value="Dynamin_N"/>
</dbReference>
<dbReference type="GeneID" id="20660292"/>
<dbReference type="InterPro" id="IPR003130">
    <property type="entry name" value="GED"/>
</dbReference>
<dbReference type="PANTHER" id="PTHR11566">
    <property type="entry name" value="DYNAMIN"/>
    <property type="match status" value="1"/>
</dbReference>
<dbReference type="SUPFAM" id="SSF52540">
    <property type="entry name" value="P-loop containing nucleoside triphosphate hydrolases"/>
    <property type="match status" value="1"/>
</dbReference>
<evidence type="ECO:0008006" key="7">
    <source>
        <dbReference type="Google" id="ProtNLM"/>
    </source>
</evidence>
<dbReference type="InterPro" id="IPR000375">
    <property type="entry name" value="Dynamin_stalk"/>
</dbReference>
<dbReference type="Pfam" id="PF02212">
    <property type="entry name" value="GED"/>
    <property type="match status" value="1"/>
</dbReference>
<dbReference type="GO" id="GO:0005525">
    <property type="term" value="F:GTP binding"/>
    <property type="evidence" value="ECO:0007669"/>
    <property type="project" value="InterPro"/>
</dbReference>
<dbReference type="InterPro" id="IPR001401">
    <property type="entry name" value="Dynamin_GTPase"/>
</dbReference>
<dbReference type="InterPro" id="IPR030381">
    <property type="entry name" value="G_DYNAMIN_dom"/>
</dbReference>
<dbReference type="Proteomes" id="UP000002640">
    <property type="component" value="Unassembled WGS sequence"/>
</dbReference>
<dbReference type="Pfam" id="PF01031">
    <property type="entry name" value="Dynamin_M"/>
    <property type="match status" value="1"/>
</dbReference>
<dbReference type="PROSITE" id="PS51718">
    <property type="entry name" value="G_DYNAMIN_2"/>
    <property type="match status" value="1"/>
</dbReference>
<dbReference type="SMART" id="SM00053">
    <property type="entry name" value="DYNc"/>
    <property type="match status" value="1"/>
</dbReference>
<dbReference type="Pfam" id="PF00350">
    <property type="entry name" value="Dynamin_N"/>
    <property type="match status" value="1"/>
</dbReference>
<keyword evidence="2" id="KW-0342">GTP-binding</keyword>
<dbReference type="SMART" id="SM00302">
    <property type="entry name" value="GED"/>
    <property type="match status" value="1"/>
</dbReference>
<dbReference type="GO" id="GO:0005874">
    <property type="term" value="C:microtubule"/>
    <property type="evidence" value="ECO:0007669"/>
    <property type="project" value="TreeGrafter"/>
</dbReference>
<reference evidence="5 6" key="1">
    <citation type="journal article" date="2006" name="Science">
        <title>Phytophthora genome sequences uncover evolutionary origins and mechanisms of pathogenesis.</title>
        <authorList>
            <person name="Tyler B.M."/>
            <person name="Tripathy S."/>
            <person name="Zhang X."/>
            <person name="Dehal P."/>
            <person name="Jiang R.H."/>
            <person name="Aerts A."/>
            <person name="Arredondo F.D."/>
            <person name="Baxter L."/>
            <person name="Bensasson D."/>
            <person name="Beynon J.L."/>
            <person name="Chapman J."/>
            <person name="Damasceno C.M."/>
            <person name="Dorrance A.E."/>
            <person name="Dou D."/>
            <person name="Dickerman A.W."/>
            <person name="Dubchak I.L."/>
            <person name="Garbelotto M."/>
            <person name="Gijzen M."/>
            <person name="Gordon S.G."/>
            <person name="Govers F."/>
            <person name="Grunwald N.J."/>
            <person name="Huang W."/>
            <person name="Ivors K.L."/>
            <person name="Jones R.W."/>
            <person name="Kamoun S."/>
            <person name="Krampis K."/>
            <person name="Lamour K.H."/>
            <person name="Lee M.K."/>
            <person name="McDonald W.H."/>
            <person name="Medina M."/>
            <person name="Meijer H.J."/>
            <person name="Nordberg E.K."/>
            <person name="Maclean D.J."/>
            <person name="Ospina-Giraldo M.D."/>
            <person name="Morris P.F."/>
            <person name="Phuntumart V."/>
            <person name="Putnam N.H."/>
            <person name="Rash S."/>
            <person name="Rose J.K."/>
            <person name="Sakihama Y."/>
            <person name="Salamov A.A."/>
            <person name="Savidor A."/>
            <person name="Scheuring C.F."/>
            <person name="Smith B.M."/>
            <person name="Sobral B.W."/>
            <person name="Terry A."/>
            <person name="Torto-Alalibo T.A."/>
            <person name="Win J."/>
            <person name="Xu Z."/>
            <person name="Zhang H."/>
            <person name="Grigoriev I.V."/>
            <person name="Rokhsar D.S."/>
            <person name="Boore J.L."/>
        </authorList>
    </citation>
    <scope>NUCLEOTIDE SEQUENCE [LARGE SCALE GENOMIC DNA]</scope>
    <source>
        <strain evidence="5 6">P6497</strain>
    </source>
</reference>
<dbReference type="AlphaFoldDB" id="G5A1P4"/>
<evidence type="ECO:0000313" key="6">
    <source>
        <dbReference type="Proteomes" id="UP000002640"/>
    </source>
</evidence>
<dbReference type="GO" id="GO:0003924">
    <property type="term" value="F:GTPase activity"/>
    <property type="evidence" value="ECO:0007669"/>
    <property type="project" value="InterPro"/>
</dbReference>
<sequence>MKIKSTKILLDQARSSEDERKLIDHLRDIGLDRYVELPQIAVMGDTSSGKSSLLSALSGVSFPSSDQLTTRCPTQLVLTRADAFRGTVRLVRFQSGNNSDNDDGEEKADLQRLEDVPDAITKLTQKLVDEGQYISDDQIVIEMCGPDLPNLTLTDLPGLVRTVGDHEDQSIIPRVRQMVDRYMQQERTVIIAVVPANVDMHNMEILQAAQEADPNGTRTIAVVTKVDLVDAGAELAVHELLLNKKKRMHLGYHAVKCRSQRELTKGTSIEKGVANELAFFGQHEYWCKLPTHLWGVPRLSERLVSILQDNIRRSLPKVIAEISTRMAETQRALSSLGTPLDSPGAQRQQFGKWVNQYLRLMEAAMSGEYEQIHSVLGSSSAPGGLPEAHLRAILRQKELVFRSEIEASGANGTRGTDVLCDEFPHEWLGASRWSFASNTTDDCQINAPTMLKQFIQANRGDELAIFPSYRVFCSCVQRCVREWVLPATKLLEQYHTQTSSTSHQLVSVLLADSGNVRVERLFKKTTDRVLEVLKESAQRELALSLQHESRPYTQDQRLYDELDRLRQQALQARLEAALPAGNKHGLVSIADVTRALAGISMGPFGLSSDDREALEMEVALRAYLKVASHRFVDVVPMKLNGVLLESFLRGMESELLGAATDEKVDELLQESDDKAVRRQQLVDELETLENGRQTIENSGYW</sequence>
<dbReference type="GO" id="GO:0008017">
    <property type="term" value="F:microtubule binding"/>
    <property type="evidence" value="ECO:0007669"/>
    <property type="project" value="TreeGrafter"/>
</dbReference>
<evidence type="ECO:0000259" key="3">
    <source>
        <dbReference type="PROSITE" id="PS51388"/>
    </source>
</evidence>
<name>G5A1P4_PHYSP</name>
<dbReference type="GO" id="GO:0016020">
    <property type="term" value="C:membrane"/>
    <property type="evidence" value="ECO:0007669"/>
    <property type="project" value="TreeGrafter"/>
</dbReference>
<evidence type="ECO:0000256" key="2">
    <source>
        <dbReference type="ARBA" id="ARBA00023134"/>
    </source>
</evidence>
<dbReference type="InterPro" id="IPR022812">
    <property type="entry name" value="Dynamin"/>
</dbReference>
<proteinExistence type="predicted"/>
<dbReference type="PROSITE" id="PS51388">
    <property type="entry name" value="GED"/>
    <property type="match status" value="1"/>
</dbReference>
<accession>G5A1P4</accession>
<dbReference type="PRINTS" id="PR00195">
    <property type="entry name" value="DYNAMIN"/>
</dbReference>
<dbReference type="STRING" id="1094619.G5A1P4"/>
<dbReference type="InParanoid" id="G5A1P4"/>
<feature type="domain" description="GED" evidence="3">
    <location>
        <begin position="613"/>
        <end position="701"/>
    </location>
</feature>
<evidence type="ECO:0000259" key="4">
    <source>
        <dbReference type="PROSITE" id="PS51718"/>
    </source>
</evidence>
<dbReference type="OMA" id="WETMDAT"/>
<keyword evidence="6" id="KW-1185">Reference proteome</keyword>
<dbReference type="InterPro" id="IPR020850">
    <property type="entry name" value="GED_dom"/>
</dbReference>
<dbReference type="InterPro" id="IPR027417">
    <property type="entry name" value="P-loop_NTPase"/>
</dbReference>
<keyword evidence="1" id="KW-0547">Nucleotide-binding</keyword>
<dbReference type="PANTHER" id="PTHR11566:SF21">
    <property type="entry name" value="DYNAMIN RELATED PROTEIN 1, ISOFORM A"/>
    <property type="match status" value="1"/>
</dbReference>
<dbReference type="Gene3D" id="1.20.120.1240">
    <property type="entry name" value="Dynamin, middle domain"/>
    <property type="match status" value="1"/>
</dbReference>
<organism evidence="5 6">
    <name type="scientific">Phytophthora sojae (strain P6497)</name>
    <name type="common">Soybean stem and root rot agent</name>
    <name type="synonym">Phytophthora megasperma f. sp. glycines</name>
    <dbReference type="NCBI Taxonomy" id="1094619"/>
    <lineage>
        <taxon>Eukaryota</taxon>
        <taxon>Sar</taxon>
        <taxon>Stramenopiles</taxon>
        <taxon>Oomycota</taxon>
        <taxon>Peronosporomycetes</taxon>
        <taxon>Peronosporales</taxon>
        <taxon>Peronosporaceae</taxon>
        <taxon>Phytophthora</taxon>
    </lineage>
</organism>
<gene>
    <name evidence="5" type="ORF">PHYSODRAFT_520498</name>
</gene>
<feature type="domain" description="Dynamin-type G" evidence="4">
    <location>
        <begin position="34"/>
        <end position="316"/>
    </location>
</feature>
<dbReference type="KEGG" id="psoj:PHYSODRAFT_520498"/>
<dbReference type="CDD" id="cd08771">
    <property type="entry name" value="DLP_1"/>
    <property type="match status" value="1"/>
</dbReference>